<dbReference type="KEGG" id="swf:E3E12_08125"/>
<dbReference type="EMBL" id="CP038231">
    <property type="protein sequence ID" value="QDH14162.1"/>
    <property type="molecule type" value="Genomic_DNA"/>
</dbReference>
<evidence type="ECO:0000313" key="2">
    <source>
        <dbReference type="Proteomes" id="UP000318709"/>
    </source>
</evidence>
<keyword evidence="2" id="KW-1185">Reference proteome</keyword>
<dbReference type="OrthoDB" id="7274141at2"/>
<evidence type="ECO:0000313" key="1">
    <source>
        <dbReference type="EMBL" id="QDH14162.1"/>
    </source>
</evidence>
<organism evidence="1 2">
    <name type="scientific">Formicincola oecophyllae</name>
    <dbReference type="NCBI Taxonomy" id="2558361"/>
    <lineage>
        <taxon>Bacteria</taxon>
        <taxon>Pseudomonadati</taxon>
        <taxon>Pseudomonadota</taxon>
        <taxon>Alphaproteobacteria</taxon>
        <taxon>Acetobacterales</taxon>
        <taxon>Acetobacteraceae</taxon>
        <taxon>Formicincola</taxon>
    </lineage>
</organism>
<sequence>MRVWTRQWQPGGKRRWVATTGNQALIAWLQNALLLELGESPFHVDWGIPVTNSLVTRIWPTFYLEQTVGRFRDYFASLQVAPTAGADTENGPPDYTISAIFTDGTPYPSQASHFNQTFSQTGPSDGTY</sequence>
<gene>
    <name evidence="1" type="ORF">E3E12_08125</name>
</gene>
<dbReference type="Proteomes" id="UP000318709">
    <property type="component" value="Chromosome"/>
</dbReference>
<name>A0A4Y6U9U3_9PROT</name>
<reference evidence="1 2" key="1">
    <citation type="submission" date="2019-03" db="EMBL/GenBank/DDBJ databases">
        <title>The complete genome sequence of Swingsia_sp. F3b2 LMG30590(T).</title>
        <authorList>
            <person name="Chua K.-O."/>
            <person name="Chan K.-G."/>
            <person name="See-Too W.-S."/>
        </authorList>
    </citation>
    <scope>NUCLEOTIDE SEQUENCE [LARGE SCALE GENOMIC DNA]</scope>
    <source>
        <strain evidence="1 2">F3b2</strain>
    </source>
</reference>
<protein>
    <submittedName>
        <fullName evidence="1">Uncharacterized protein</fullName>
    </submittedName>
</protein>
<dbReference type="AlphaFoldDB" id="A0A4Y6U9U3"/>
<accession>A0A4Y6U9U3</accession>
<dbReference type="RefSeq" id="WP_141443866.1">
    <property type="nucleotide sequence ID" value="NZ_CP038231.1"/>
</dbReference>
<proteinExistence type="predicted"/>